<keyword evidence="1" id="KW-0479">Metal-binding</keyword>
<dbReference type="InterPro" id="IPR018704">
    <property type="entry name" value="SecYEG/CpoB_TPR"/>
</dbReference>
<dbReference type="SMART" id="SM00028">
    <property type="entry name" value="TPR"/>
    <property type="match status" value="3"/>
</dbReference>
<evidence type="ECO:0000259" key="4">
    <source>
        <dbReference type="Pfam" id="PF18073"/>
    </source>
</evidence>
<feature type="domain" description="Ancillary SecYEG translocon subunit/Cell division coordinator CpoB TPR" evidence="3">
    <location>
        <begin position="108"/>
        <end position="208"/>
    </location>
</feature>
<dbReference type="GO" id="GO:0046872">
    <property type="term" value="F:metal ion binding"/>
    <property type="evidence" value="ECO:0007669"/>
    <property type="project" value="UniProtKB-KW"/>
</dbReference>
<dbReference type="SUPFAM" id="SSF48452">
    <property type="entry name" value="TPR-like"/>
    <property type="match status" value="1"/>
</dbReference>
<dbReference type="InterPro" id="IPR041166">
    <property type="entry name" value="Rubredoxin_2"/>
</dbReference>
<gene>
    <name evidence="5" type="ORF">E5987_02160</name>
</gene>
<feature type="domain" description="LapB rubredoxin metal binding" evidence="4">
    <location>
        <begin position="300"/>
        <end position="325"/>
    </location>
</feature>
<organism evidence="5 6">
    <name type="scientific">Parasutterella muris</name>
    <dbReference type="NCBI Taxonomy" id="2565572"/>
    <lineage>
        <taxon>Bacteria</taxon>
        <taxon>Pseudomonadati</taxon>
        <taxon>Pseudomonadota</taxon>
        <taxon>Betaproteobacteria</taxon>
        <taxon>Burkholderiales</taxon>
        <taxon>Sutterellaceae</taxon>
        <taxon>Parasutterella</taxon>
    </lineage>
</organism>
<evidence type="ECO:0000313" key="5">
    <source>
        <dbReference type="EMBL" id="MVX56012.1"/>
    </source>
</evidence>
<proteinExistence type="predicted"/>
<keyword evidence="2" id="KW-0175">Coiled coil</keyword>
<dbReference type="InterPro" id="IPR011990">
    <property type="entry name" value="TPR-like_helical_dom_sf"/>
</dbReference>
<dbReference type="OrthoDB" id="507476at2"/>
<protein>
    <submittedName>
        <fullName evidence="5">Tetratricopeptide repeat protein</fullName>
    </submittedName>
</protein>
<evidence type="ECO:0000259" key="3">
    <source>
        <dbReference type="Pfam" id="PF09976"/>
    </source>
</evidence>
<accession>A0A6L6YGP4</accession>
<dbReference type="EMBL" id="WSRP01000004">
    <property type="protein sequence ID" value="MVX56012.1"/>
    <property type="molecule type" value="Genomic_DNA"/>
</dbReference>
<comment type="caution">
    <text evidence="5">The sequence shown here is derived from an EMBL/GenBank/DDBJ whole genome shotgun (WGS) entry which is preliminary data.</text>
</comment>
<dbReference type="Pfam" id="PF09976">
    <property type="entry name" value="TPR_21"/>
    <property type="match status" value="1"/>
</dbReference>
<keyword evidence="6" id="KW-1185">Reference proteome</keyword>
<dbReference type="Proteomes" id="UP000472580">
    <property type="component" value="Unassembled WGS sequence"/>
</dbReference>
<evidence type="ECO:0000256" key="2">
    <source>
        <dbReference type="SAM" id="Coils"/>
    </source>
</evidence>
<sequence>MTDRLLDRVRKVMTTENTVNDPQKVLDEAAQLRGQGKFSDAIGLHQQLSVDKNIPLQVRIDALKELAIDFLKAGMFDRAEAAYEELADQTEELRIEADKQLLKLYEMTKDWNKAVTKAEELQKITKEQYQSRIAQFYCELAAISLKLKKPEEAEKNVLEALKAEPTSVRARILRGDILKAKGETDAAVKAWQEAVKDSPNLESLVAVKIFPTLALQGKMQEAVGYVLQAAQKDPAILNLAAFMIVKAGKGEDAVSMLKAVPAQGPAANAISALISAVEQTLKRQAAAGKNPLIPTGLSEFKCKECGFRTHSYLWRCPACGAWDTMDLEKK</sequence>
<evidence type="ECO:0000256" key="1">
    <source>
        <dbReference type="ARBA" id="ARBA00022723"/>
    </source>
</evidence>
<dbReference type="RefSeq" id="WP_160334462.1">
    <property type="nucleotide sequence ID" value="NZ_WSRP01000004.1"/>
</dbReference>
<reference evidence="5 6" key="1">
    <citation type="submission" date="2019-12" db="EMBL/GenBank/DDBJ databases">
        <title>Microbes associate with the intestines of laboratory mice.</title>
        <authorList>
            <person name="Navarre W."/>
            <person name="Wong E."/>
        </authorList>
    </citation>
    <scope>NUCLEOTIDE SEQUENCE [LARGE SCALE GENOMIC DNA]</scope>
    <source>
        <strain evidence="5 6">NM82_D38</strain>
    </source>
</reference>
<dbReference type="Pfam" id="PF18073">
    <property type="entry name" value="Zn_ribbon_LapB"/>
    <property type="match status" value="1"/>
</dbReference>
<name>A0A6L6YGP4_9BURK</name>
<dbReference type="AlphaFoldDB" id="A0A6L6YGP4"/>
<dbReference type="Gene3D" id="1.25.40.10">
    <property type="entry name" value="Tetratricopeptide repeat domain"/>
    <property type="match status" value="1"/>
</dbReference>
<evidence type="ECO:0000313" key="6">
    <source>
        <dbReference type="Proteomes" id="UP000472580"/>
    </source>
</evidence>
<dbReference type="InterPro" id="IPR019734">
    <property type="entry name" value="TPR_rpt"/>
</dbReference>
<feature type="coiled-coil region" evidence="2">
    <location>
        <begin position="76"/>
        <end position="103"/>
    </location>
</feature>